<feature type="transmembrane region" description="Helical" evidence="1">
    <location>
        <begin position="6"/>
        <end position="26"/>
    </location>
</feature>
<name>A0A5J5K3B2_9ACTN</name>
<sequence>MPFLTALVLGVGVLCLIDLVLTVGVIRRLRTHEEMLSARPGAAPPIMLPPGATIGAFSAVSTEGMHVSAETLTEPVLVGVFSPDCPACGDRLPEFAERARSFPGGRGNVLAVLVGTEEEVAAQRRALEPVALVLVEEFGTGVTKALRVQGFPSLALLDGHGRVLASGSTLAELDALPASA</sequence>
<accession>A0A5J5K3B2</accession>
<evidence type="ECO:0000313" key="3">
    <source>
        <dbReference type="EMBL" id="KAA9378267.1"/>
    </source>
</evidence>
<dbReference type="PROSITE" id="PS51352">
    <property type="entry name" value="THIOREDOXIN_2"/>
    <property type="match status" value="1"/>
</dbReference>
<protein>
    <submittedName>
        <fullName evidence="3">Redoxin domain-containing protein</fullName>
    </submittedName>
</protein>
<feature type="domain" description="Thioredoxin" evidence="2">
    <location>
        <begin position="48"/>
        <end position="180"/>
    </location>
</feature>
<organism evidence="3 4">
    <name type="scientific">Microbispora cellulosiformans</name>
    <dbReference type="NCBI Taxonomy" id="2614688"/>
    <lineage>
        <taxon>Bacteria</taxon>
        <taxon>Bacillati</taxon>
        <taxon>Actinomycetota</taxon>
        <taxon>Actinomycetes</taxon>
        <taxon>Streptosporangiales</taxon>
        <taxon>Streptosporangiaceae</taxon>
        <taxon>Microbispora</taxon>
    </lineage>
</organism>
<dbReference type="InterPro" id="IPR036249">
    <property type="entry name" value="Thioredoxin-like_sf"/>
</dbReference>
<keyword evidence="1" id="KW-0472">Membrane</keyword>
<reference evidence="3 4" key="1">
    <citation type="submission" date="2019-09" db="EMBL/GenBank/DDBJ databases">
        <title>Screening of Novel Bioactive Compounds from Soil-Associated.</title>
        <authorList>
            <person name="Gong X."/>
        </authorList>
    </citation>
    <scope>NUCLEOTIDE SEQUENCE [LARGE SCALE GENOMIC DNA]</scope>
    <source>
        <strain evidence="3 4">Gxj-6</strain>
    </source>
</reference>
<keyword evidence="4" id="KW-1185">Reference proteome</keyword>
<evidence type="ECO:0000256" key="1">
    <source>
        <dbReference type="SAM" id="Phobius"/>
    </source>
</evidence>
<dbReference type="GO" id="GO:0016209">
    <property type="term" value="F:antioxidant activity"/>
    <property type="evidence" value="ECO:0007669"/>
    <property type="project" value="InterPro"/>
</dbReference>
<gene>
    <name evidence="3" type="ORF">F5972_15415</name>
</gene>
<dbReference type="Gene3D" id="3.40.30.10">
    <property type="entry name" value="Glutaredoxin"/>
    <property type="match status" value="1"/>
</dbReference>
<dbReference type="RefSeq" id="WP_150934179.1">
    <property type="nucleotide sequence ID" value="NZ_VYTZ01000005.1"/>
</dbReference>
<evidence type="ECO:0000259" key="2">
    <source>
        <dbReference type="PROSITE" id="PS51352"/>
    </source>
</evidence>
<dbReference type="InterPro" id="IPR013766">
    <property type="entry name" value="Thioredoxin_domain"/>
</dbReference>
<dbReference type="Proteomes" id="UP000327011">
    <property type="component" value="Unassembled WGS sequence"/>
</dbReference>
<dbReference type="AlphaFoldDB" id="A0A5J5K3B2"/>
<dbReference type="SUPFAM" id="SSF52833">
    <property type="entry name" value="Thioredoxin-like"/>
    <property type="match status" value="1"/>
</dbReference>
<dbReference type="EMBL" id="VYTZ01000005">
    <property type="protein sequence ID" value="KAA9378267.1"/>
    <property type="molecule type" value="Genomic_DNA"/>
</dbReference>
<comment type="caution">
    <text evidence="3">The sequence shown here is derived from an EMBL/GenBank/DDBJ whole genome shotgun (WGS) entry which is preliminary data.</text>
</comment>
<dbReference type="InterPro" id="IPR000866">
    <property type="entry name" value="AhpC/TSA"/>
</dbReference>
<proteinExistence type="predicted"/>
<keyword evidence="1" id="KW-0812">Transmembrane</keyword>
<evidence type="ECO:0000313" key="4">
    <source>
        <dbReference type="Proteomes" id="UP000327011"/>
    </source>
</evidence>
<dbReference type="Pfam" id="PF00578">
    <property type="entry name" value="AhpC-TSA"/>
    <property type="match status" value="1"/>
</dbReference>
<keyword evidence="1" id="KW-1133">Transmembrane helix</keyword>
<dbReference type="GO" id="GO:0016491">
    <property type="term" value="F:oxidoreductase activity"/>
    <property type="evidence" value="ECO:0007669"/>
    <property type="project" value="InterPro"/>
</dbReference>